<evidence type="ECO:0000313" key="1">
    <source>
        <dbReference type="EMBL" id="KAG2243078.1"/>
    </source>
</evidence>
<dbReference type="AlphaFoldDB" id="A0A8X7VM66"/>
<proteinExistence type="predicted"/>
<evidence type="ECO:0000313" key="3">
    <source>
        <dbReference type="Proteomes" id="UP000886595"/>
    </source>
</evidence>
<reference evidence="2 3" key="1">
    <citation type="submission" date="2020-02" db="EMBL/GenBank/DDBJ databases">
        <authorList>
            <person name="Ma Q."/>
            <person name="Huang Y."/>
            <person name="Song X."/>
            <person name="Pei D."/>
        </authorList>
    </citation>
    <scope>NUCLEOTIDE SEQUENCE [LARGE SCALE GENOMIC DNA]</scope>
    <source>
        <strain evidence="2">Sxm20200214</strain>
        <tissue evidence="2">Leaf</tissue>
    </source>
</reference>
<sequence>MVDMAFTIDRPTHFPLNCKASTLDWRFDIDKGLRGDTTESRYIPMKMLTKLNATAIGVRASGSTWRSISKSEAKDSDE</sequence>
<keyword evidence="3" id="KW-1185">Reference proteome</keyword>
<gene>
    <name evidence="2" type="ORF">Bca52824_017465</name>
    <name evidence="1" type="ORF">Bca52824_095078</name>
</gene>
<accession>A0A8X7VM66</accession>
<dbReference type="EMBL" id="JAAMPC010000273">
    <property type="protein sequence ID" value="KAG2243078.1"/>
    <property type="molecule type" value="Genomic_DNA"/>
</dbReference>
<evidence type="ECO:0000313" key="2">
    <source>
        <dbReference type="EMBL" id="KAG2314343.1"/>
    </source>
</evidence>
<comment type="caution">
    <text evidence="2">The sequence shown here is derived from an EMBL/GenBank/DDBJ whole genome shotgun (WGS) entry which is preliminary data.</text>
</comment>
<organism evidence="2 3">
    <name type="scientific">Brassica carinata</name>
    <name type="common">Ethiopian mustard</name>
    <name type="synonym">Abyssinian cabbage</name>
    <dbReference type="NCBI Taxonomy" id="52824"/>
    <lineage>
        <taxon>Eukaryota</taxon>
        <taxon>Viridiplantae</taxon>
        <taxon>Streptophyta</taxon>
        <taxon>Embryophyta</taxon>
        <taxon>Tracheophyta</taxon>
        <taxon>Spermatophyta</taxon>
        <taxon>Magnoliopsida</taxon>
        <taxon>eudicotyledons</taxon>
        <taxon>Gunneridae</taxon>
        <taxon>Pentapetalae</taxon>
        <taxon>rosids</taxon>
        <taxon>malvids</taxon>
        <taxon>Brassicales</taxon>
        <taxon>Brassicaceae</taxon>
        <taxon>Brassiceae</taxon>
        <taxon>Brassica</taxon>
    </lineage>
</organism>
<dbReference type="EMBL" id="JAAMPC010000004">
    <property type="protein sequence ID" value="KAG2314343.1"/>
    <property type="molecule type" value="Genomic_DNA"/>
</dbReference>
<protein>
    <submittedName>
        <fullName evidence="2">Uncharacterized protein</fullName>
    </submittedName>
</protein>
<dbReference type="Proteomes" id="UP000886595">
    <property type="component" value="Unassembled WGS sequence"/>
</dbReference>
<name>A0A8X7VM66_BRACI</name>